<gene>
    <name evidence="3" type="ORF">CYY_006075</name>
</gene>
<proteinExistence type="inferred from homology"/>
<evidence type="ECO:0000313" key="4">
    <source>
        <dbReference type="Proteomes" id="UP000695562"/>
    </source>
</evidence>
<dbReference type="EMBL" id="AJWJ01000264">
    <property type="protein sequence ID" value="KAF2072616.1"/>
    <property type="molecule type" value="Genomic_DNA"/>
</dbReference>
<sequence>MVLDVIEKINSLPNVVLASTSPRRIEALSGLGLSNLKIISPSFIENLDKSTFATPQDYCLENAKQKAKCVYEDIKGTSIVIGVDTICVHENKILEKPINTEAAKEMLNSLSGVSHFVYSGVFILYHNEKTDEKGQESFVTSTKVTFDTISKESINYYVEKYKPLDKAGSYGIQEVVAGSFIKGIEGDYYNVTGIPVNDISRTLRSIYVNIFSQK</sequence>
<keyword evidence="2" id="KW-0378">Hydrolase</keyword>
<dbReference type="Proteomes" id="UP000695562">
    <property type="component" value="Unassembled WGS sequence"/>
</dbReference>
<comment type="caution">
    <text evidence="3">The sequence shown here is derived from an EMBL/GenBank/DDBJ whole genome shotgun (WGS) entry which is preliminary data.</text>
</comment>
<dbReference type="CDD" id="cd00555">
    <property type="entry name" value="Maf"/>
    <property type="match status" value="1"/>
</dbReference>
<dbReference type="OrthoDB" id="10267058at2759"/>
<dbReference type="PIRSF" id="PIRSF006305">
    <property type="entry name" value="Maf"/>
    <property type="match status" value="1"/>
</dbReference>
<dbReference type="Pfam" id="PF02545">
    <property type="entry name" value="Maf"/>
    <property type="match status" value="1"/>
</dbReference>
<dbReference type="Gene3D" id="3.90.950.10">
    <property type="match status" value="1"/>
</dbReference>
<dbReference type="GO" id="GO:0047429">
    <property type="term" value="F:nucleoside triphosphate diphosphatase activity"/>
    <property type="evidence" value="ECO:0007669"/>
    <property type="project" value="InterPro"/>
</dbReference>
<accession>A0A8J4URR3</accession>
<dbReference type="InterPro" id="IPR003697">
    <property type="entry name" value="Maf-like"/>
</dbReference>
<dbReference type="InterPro" id="IPR029001">
    <property type="entry name" value="ITPase-like_fam"/>
</dbReference>
<protein>
    <submittedName>
        <fullName evidence="3">Uncharacterized protein</fullName>
    </submittedName>
</protein>
<dbReference type="AlphaFoldDB" id="A0A8J4URR3"/>
<dbReference type="PANTHER" id="PTHR43213:SF5">
    <property type="entry name" value="BIFUNCTIONAL DTTP_UTP PYROPHOSPHATASE_METHYLTRANSFERASE PROTEIN-RELATED"/>
    <property type="match status" value="1"/>
</dbReference>
<dbReference type="HAMAP" id="MF_00528">
    <property type="entry name" value="Maf"/>
    <property type="match status" value="1"/>
</dbReference>
<evidence type="ECO:0000256" key="1">
    <source>
        <dbReference type="ARBA" id="ARBA00001968"/>
    </source>
</evidence>
<dbReference type="NCBIfam" id="TIGR00172">
    <property type="entry name" value="maf"/>
    <property type="match status" value="1"/>
</dbReference>
<comment type="cofactor">
    <cofactor evidence="1">
        <name>a divalent metal cation</name>
        <dbReference type="ChEBI" id="CHEBI:60240"/>
    </cofactor>
</comment>
<reference evidence="3" key="1">
    <citation type="submission" date="2020-01" db="EMBL/GenBank/DDBJ databases">
        <title>Development of genomics and gene disruption for Polysphondylium violaceum indicates a role for the polyketide synthase stlB in stalk morphogenesis.</title>
        <authorList>
            <person name="Narita B."/>
            <person name="Kawabe Y."/>
            <person name="Kin K."/>
            <person name="Saito T."/>
            <person name="Gibbs R."/>
            <person name="Kuspa A."/>
            <person name="Muzny D."/>
            <person name="Queller D."/>
            <person name="Richards S."/>
            <person name="Strassman J."/>
            <person name="Sucgang R."/>
            <person name="Worley K."/>
            <person name="Schaap P."/>
        </authorList>
    </citation>
    <scope>NUCLEOTIDE SEQUENCE</scope>
    <source>
        <strain evidence="3">QSvi11</strain>
    </source>
</reference>
<evidence type="ECO:0000313" key="3">
    <source>
        <dbReference type="EMBL" id="KAF2072616.1"/>
    </source>
</evidence>
<evidence type="ECO:0000256" key="2">
    <source>
        <dbReference type="ARBA" id="ARBA00022801"/>
    </source>
</evidence>
<organism evidence="3 4">
    <name type="scientific">Polysphondylium violaceum</name>
    <dbReference type="NCBI Taxonomy" id="133409"/>
    <lineage>
        <taxon>Eukaryota</taxon>
        <taxon>Amoebozoa</taxon>
        <taxon>Evosea</taxon>
        <taxon>Eumycetozoa</taxon>
        <taxon>Dictyostelia</taxon>
        <taxon>Dictyosteliales</taxon>
        <taxon>Dictyosteliaceae</taxon>
        <taxon>Polysphondylium</taxon>
    </lineage>
</organism>
<dbReference type="PANTHER" id="PTHR43213">
    <property type="entry name" value="BIFUNCTIONAL DTTP/UTP PYROPHOSPHATASE/METHYLTRANSFERASE PROTEIN-RELATED"/>
    <property type="match status" value="1"/>
</dbReference>
<name>A0A8J4URR3_9MYCE</name>
<keyword evidence="4" id="KW-1185">Reference proteome</keyword>
<dbReference type="SUPFAM" id="SSF52972">
    <property type="entry name" value="ITPase-like"/>
    <property type="match status" value="1"/>
</dbReference>